<dbReference type="RefSeq" id="WP_208860121.1">
    <property type="nucleotide sequence ID" value="NZ_FOSK01000002.1"/>
</dbReference>
<dbReference type="PROSITE" id="PS50995">
    <property type="entry name" value="HTH_MARR_2"/>
    <property type="match status" value="1"/>
</dbReference>
<dbReference type="PROSITE" id="PS01117">
    <property type="entry name" value="HTH_MARR_1"/>
    <property type="match status" value="1"/>
</dbReference>
<dbReference type="SUPFAM" id="SSF46785">
    <property type="entry name" value="Winged helix' DNA-binding domain"/>
    <property type="match status" value="1"/>
</dbReference>
<feature type="domain" description="HTH marR-type" evidence="6">
    <location>
        <begin position="15"/>
        <end position="144"/>
    </location>
</feature>
<keyword evidence="1" id="KW-0805">Transcription regulation</keyword>
<evidence type="ECO:0000256" key="2">
    <source>
        <dbReference type="ARBA" id="ARBA00023026"/>
    </source>
</evidence>
<evidence type="ECO:0000256" key="4">
    <source>
        <dbReference type="ARBA" id="ARBA00023163"/>
    </source>
</evidence>
<proteinExistence type="predicted"/>
<dbReference type="EMBL" id="FOSK01000002">
    <property type="protein sequence ID" value="SFK14581.1"/>
    <property type="molecule type" value="Genomic_DNA"/>
</dbReference>
<evidence type="ECO:0000256" key="1">
    <source>
        <dbReference type="ARBA" id="ARBA00023015"/>
    </source>
</evidence>
<dbReference type="InterPro" id="IPR000835">
    <property type="entry name" value="HTH_MarR-typ"/>
</dbReference>
<dbReference type="GO" id="GO:0003677">
    <property type="term" value="F:DNA binding"/>
    <property type="evidence" value="ECO:0007669"/>
    <property type="project" value="UniProtKB-KW"/>
</dbReference>
<dbReference type="InterPro" id="IPR055166">
    <property type="entry name" value="Transc_reg_Sar_Rot_HTH"/>
</dbReference>
<keyword evidence="8" id="KW-1185">Reference proteome</keyword>
<name>A0A1I3X6S3_9HYPH</name>
<organism evidence="7 8">
    <name type="scientific">Pseudovibrio ascidiaceicola</name>
    <dbReference type="NCBI Taxonomy" id="285279"/>
    <lineage>
        <taxon>Bacteria</taxon>
        <taxon>Pseudomonadati</taxon>
        <taxon>Pseudomonadota</taxon>
        <taxon>Alphaproteobacteria</taxon>
        <taxon>Hyphomicrobiales</taxon>
        <taxon>Stappiaceae</taxon>
        <taxon>Pseudovibrio</taxon>
    </lineage>
</organism>
<sequence>MANKDIIIKSDLEIEHKAMALLMCAAQEHKAEMERLISGQNLSLLQLTILHGLDKSQTGTLTVGQLKSIMIDDSPNVSRTLNKLVAQGYIAKERSEEDQRTVFISITDDGRMAHRAADEELLKMGPSSLTKDDYEKLYELLLKL</sequence>
<protein>
    <recommendedName>
        <fullName evidence="5">HTH-type transcriptional regulator MgrA</fullName>
    </recommendedName>
</protein>
<reference evidence="7 8" key="1">
    <citation type="submission" date="2016-10" db="EMBL/GenBank/DDBJ databases">
        <authorList>
            <person name="Varghese N."/>
            <person name="Submissions S."/>
        </authorList>
    </citation>
    <scope>NUCLEOTIDE SEQUENCE [LARGE SCALE GENOMIC DNA]</scope>
    <source>
        <strain evidence="7 8">DSM 16392</strain>
    </source>
</reference>
<dbReference type="Gene3D" id="1.10.10.10">
    <property type="entry name" value="Winged helix-like DNA-binding domain superfamily/Winged helix DNA-binding domain"/>
    <property type="match status" value="1"/>
</dbReference>
<evidence type="ECO:0000256" key="3">
    <source>
        <dbReference type="ARBA" id="ARBA00023125"/>
    </source>
</evidence>
<dbReference type="SMART" id="SM00347">
    <property type="entry name" value="HTH_MARR"/>
    <property type="match status" value="1"/>
</dbReference>
<dbReference type="Proteomes" id="UP000199598">
    <property type="component" value="Unassembled WGS sequence"/>
</dbReference>
<gene>
    <name evidence="7" type="ORF">SAMN04488518_102376</name>
</gene>
<keyword evidence="3 7" id="KW-0238">DNA-binding</keyword>
<evidence type="ECO:0000256" key="5">
    <source>
        <dbReference type="ARBA" id="ARBA00040307"/>
    </source>
</evidence>
<dbReference type="PANTHER" id="PTHR33164">
    <property type="entry name" value="TRANSCRIPTIONAL REGULATOR, MARR FAMILY"/>
    <property type="match status" value="1"/>
</dbReference>
<dbReference type="PANTHER" id="PTHR33164:SF43">
    <property type="entry name" value="HTH-TYPE TRANSCRIPTIONAL REPRESSOR YETL"/>
    <property type="match status" value="1"/>
</dbReference>
<dbReference type="InterPro" id="IPR023187">
    <property type="entry name" value="Tscrpt_reg_MarR-type_CS"/>
</dbReference>
<evidence type="ECO:0000313" key="8">
    <source>
        <dbReference type="Proteomes" id="UP000199598"/>
    </source>
</evidence>
<dbReference type="InterPro" id="IPR039422">
    <property type="entry name" value="MarR/SlyA-like"/>
</dbReference>
<keyword evidence="2" id="KW-0843">Virulence</keyword>
<dbReference type="InterPro" id="IPR036390">
    <property type="entry name" value="WH_DNA-bd_sf"/>
</dbReference>
<evidence type="ECO:0000313" key="7">
    <source>
        <dbReference type="EMBL" id="SFK14581.1"/>
    </source>
</evidence>
<accession>A0A1I3X6S3</accession>
<evidence type="ECO:0000259" key="6">
    <source>
        <dbReference type="PROSITE" id="PS50995"/>
    </source>
</evidence>
<comment type="caution">
    <text evidence="7">The sequence shown here is derived from an EMBL/GenBank/DDBJ whole genome shotgun (WGS) entry which is preliminary data.</text>
</comment>
<keyword evidence="4" id="KW-0804">Transcription</keyword>
<dbReference type="Pfam" id="PF22381">
    <property type="entry name" value="Staph_reg_Sar_Rot"/>
    <property type="match status" value="1"/>
</dbReference>
<dbReference type="InterPro" id="IPR036388">
    <property type="entry name" value="WH-like_DNA-bd_sf"/>
</dbReference>